<accession>A0ACB7ZA21</accession>
<keyword evidence="2" id="KW-1185">Reference proteome</keyword>
<comment type="caution">
    <text evidence="1">The sequence shown here is derived from an EMBL/GenBank/DDBJ whole genome shotgun (WGS) entry which is preliminary data.</text>
</comment>
<gene>
    <name evidence="1" type="ORF">Vadar_005220</name>
</gene>
<sequence length="176" mass="20308">MESRNNFNRIDAIRKVLGFPMVVTVKPIGTGGGLSLLWNQSLNVEILEKQQSFLEAIVKDGSGFHCWRVFFVHAPAEGYSERKVLWQILKEKVSKVRQNCILLGDFNAITSNDEKWGGPNKSSWELRDFRDFISESQLIDMGYIGYPFTWNNKRHGGCNVRERLDRALINSSWRIK</sequence>
<evidence type="ECO:0000313" key="2">
    <source>
        <dbReference type="Proteomes" id="UP000828048"/>
    </source>
</evidence>
<name>A0ACB7ZA21_9ERIC</name>
<reference evidence="1 2" key="1">
    <citation type="journal article" date="2021" name="Hortic Res">
        <title>High-quality reference genome and annotation aids understanding of berry development for evergreen blueberry (Vaccinium darrowii).</title>
        <authorList>
            <person name="Yu J."/>
            <person name="Hulse-Kemp A.M."/>
            <person name="Babiker E."/>
            <person name="Staton M."/>
        </authorList>
    </citation>
    <scope>NUCLEOTIDE SEQUENCE [LARGE SCALE GENOMIC DNA]</scope>
    <source>
        <strain evidence="2">cv. NJ 8807/NJ 8810</strain>
        <tissue evidence="1">Young leaf</tissue>
    </source>
</reference>
<evidence type="ECO:0000313" key="1">
    <source>
        <dbReference type="EMBL" id="KAH7862470.1"/>
    </source>
</evidence>
<protein>
    <submittedName>
        <fullName evidence="1">Uncharacterized protein</fullName>
    </submittedName>
</protein>
<dbReference type="Proteomes" id="UP000828048">
    <property type="component" value="Chromosome 12"/>
</dbReference>
<dbReference type="EMBL" id="CM037162">
    <property type="protein sequence ID" value="KAH7862470.1"/>
    <property type="molecule type" value="Genomic_DNA"/>
</dbReference>
<proteinExistence type="predicted"/>
<organism evidence="1 2">
    <name type="scientific">Vaccinium darrowii</name>
    <dbReference type="NCBI Taxonomy" id="229202"/>
    <lineage>
        <taxon>Eukaryota</taxon>
        <taxon>Viridiplantae</taxon>
        <taxon>Streptophyta</taxon>
        <taxon>Embryophyta</taxon>
        <taxon>Tracheophyta</taxon>
        <taxon>Spermatophyta</taxon>
        <taxon>Magnoliopsida</taxon>
        <taxon>eudicotyledons</taxon>
        <taxon>Gunneridae</taxon>
        <taxon>Pentapetalae</taxon>
        <taxon>asterids</taxon>
        <taxon>Ericales</taxon>
        <taxon>Ericaceae</taxon>
        <taxon>Vaccinioideae</taxon>
        <taxon>Vaccinieae</taxon>
        <taxon>Vaccinium</taxon>
    </lineage>
</organism>